<evidence type="ECO:0000256" key="1">
    <source>
        <dbReference type="SAM" id="SignalP"/>
    </source>
</evidence>
<evidence type="ECO:0000313" key="2">
    <source>
        <dbReference type="EMBL" id="RJY08523.1"/>
    </source>
</evidence>
<evidence type="ECO:0000313" key="3">
    <source>
        <dbReference type="Proteomes" id="UP000285232"/>
    </source>
</evidence>
<dbReference type="InterPro" id="IPR011990">
    <property type="entry name" value="TPR-like_helical_dom_sf"/>
</dbReference>
<feature type="chain" id="PRO_5019445393" description="Tetratricopeptide repeat protein" evidence="1">
    <location>
        <begin position="26"/>
        <end position="80"/>
    </location>
</feature>
<evidence type="ECO:0008006" key="4">
    <source>
        <dbReference type="Google" id="ProtNLM"/>
    </source>
</evidence>
<dbReference type="Proteomes" id="UP000285232">
    <property type="component" value="Unassembled WGS sequence"/>
</dbReference>
<sequence>MFARSRILLGTALALSLAACGLSPAERMERAEAAYAENRFTEARLDLASILEEDANDIAALEMLARVQLQLGDGEGAASS</sequence>
<accession>A0A419RRU5</accession>
<dbReference type="OrthoDB" id="7487699at2"/>
<name>A0A419RRU5_9SPHN</name>
<keyword evidence="1" id="KW-0732">Signal</keyword>
<dbReference type="SUPFAM" id="SSF48452">
    <property type="entry name" value="TPR-like"/>
    <property type="match status" value="1"/>
</dbReference>
<keyword evidence="3" id="KW-1185">Reference proteome</keyword>
<proteinExistence type="predicted"/>
<feature type="signal peptide" evidence="1">
    <location>
        <begin position="1"/>
        <end position="25"/>
    </location>
</feature>
<dbReference type="PROSITE" id="PS51257">
    <property type="entry name" value="PROKAR_LIPOPROTEIN"/>
    <property type="match status" value="1"/>
</dbReference>
<dbReference type="Gene3D" id="1.25.40.10">
    <property type="entry name" value="Tetratricopeptide repeat domain"/>
    <property type="match status" value="1"/>
</dbReference>
<dbReference type="RefSeq" id="WP_120047493.1">
    <property type="nucleotide sequence ID" value="NZ_RAHX01000001.1"/>
</dbReference>
<dbReference type="EMBL" id="RAHX01000001">
    <property type="protein sequence ID" value="RJY08523.1"/>
    <property type="molecule type" value="Genomic_DNA"/>
</dbReference>
<gene>
    <name evidence="2" type="ORF">D6201_03350</name>
</gene>
<reference evidence="2 3" key="1">
    <citation type="journal article" date="2017" name="Int. J. Syst. Evol. Microbiol.">
        <title>Erythrobacter aquimixticola sp. nov., isolated from the junction between the ocean and a freshwater spring.</title>
        <authorList>
            <person name="Park S."/>
            <person name="Jung Y.T."/>
            <person name="Choi S.J."/>
            <person name="Yoon J.H."/>
        </authorList>
    </citation>
    <scope>NUCLEOTIDE SEQUENCE [LARGE SCALE GENOMIC DNA]</scope>
    <source>
        <strain evidence="2 3">JSSK-14</strain>
    </source>
</reference>
<organism evidence="2 3">
    <name type="scientific">Aurantiacibacter aquimixticola</name>
    <dbReference type="NCBI Taxonomy" id="1958945"/>
    <lineage>
        <taxon>Bacteria</taxon>
        <taxon>Pseudomonadati</taxon>
        <taxon>Pseudomonadota</taxon>
        <taxon>Alphaproteobacteria</taxon>
        <taxon>Sphingomonadales</taxon>
        <taxon>Erythrobacteraceae</taxon>
        <taxon>Aurantiacibacter</taxon>
    </lineage>
</organism>
<protein>
    <recommendedName>
        <fullName evidence="4">Tetratricopeptide repeat protein</fullName>
    </recommendedName>
</protein>
<dbReference type="AlphaFoldDB" id="A0A419RRU5"/>
<comment type="caution">
    <text evidence="2">The sequence shown here is derived from an EMBL/GenBank/DDBJ whole genome shotgun (WGS) entry which is preliminary data.</text>
</comment>